<dbReference type="InterPro" id="IPR007820">
    <property type="entry name" value="AbrB_fam"/>
</dbReference>
<feature type="transmembrane region" description="Helical" evidence="1">
    <location>
        <begin position="91"/>
        <end position="113"/>
    </location>
</feature>
<feature type="transmembrane region" description="Helical" evidence="1">
    <location>
        <begin position="31"/>
        <end position="49"/>
    </location>
</feature>
<keyword evidence="1" id="KW-0472">Membrane</keyword>
<feature type="transmembrane region" description="Helical" evidence="1">
    <location>
        <begin position="276"/>
        <end position="297"/>
    </location>
</feature>
<gene>
    <name evidence="2" type="ORF">GJU41_03560</name>
</gene>
<feature type="transmembrane region" description="Helical" evidence="1">
    <location>
        <begin position="7"/>
        <end position="25"/>
    </location>
</feature>
<keyword evidence="3" id="KW-1185">Reference proteome</keyword>
<feature type="transmembrane region" description="Helical" evidence="1">
    <location>
        <begin position="216"/>
        <end position="237"/>
    </location>
</feature>
<feature type="transmembrane region" description="Helical" evidence="1">
    <location>
        <begin position="303"/>
        <end position="327"/>
    </location>
</feature>
<comment type="caution">
    <text evidence="2">The sequence shown here is derived from an EMBL/GenBank/DDBJ whole genome shotgun (WGS) entry which is preliminary data.</text>
</comment>
<keyword evidence="1" id="KW-0812">Transmembrane</keyword>
<feature type="transmembrane region" description="Helical" evidence="1">
    <location>
        <begin position="61"/>
        <end position="79"/>
    </location>
</feature>
<feature type="transmembrane region" description="Helical" evidence="1">
    <location>
        <begin position="192"/>
        <end position="209"/>
    </location>
</feature>
<feature type="transmembrane region" description="Helical" evidence="1">
    <location>
        <begin position="155"/>
        <end position="172"/>
    </location>
</feature>
<dbReference type="PANTHER" id="PTHR38457:SF1">
    <property type="entry name" value="REGULATOR ABRB-RELATED"/>
    <property type="match status" value="1"/>
</dbReference>
<evidence type="ECO:0000256" key="1">
    <source>
        <dbReference type="SAM" id="Phobius"/>
    </source>
</evidence>
<protein>
    <submittedName>
        <fullName evidence="2">AbrB family transcriptional regulator</fullName>
    </submittedName>
</protein>
<name>A0A6I2M831_9BACI</name>
<dbReference type="GO" id="GO:0016020">
    <property type="term" value="C:membrane"/>
    <property type="evidence" value="ECO:0007669"/>
    <property type="project" value="InterPro"/>
</dbReference>
<dbReference type="InterPro" id="IPR017516">
    <property type="entry name" value="AbrB_dup"/>
</dbReference>
<dbReference type="PANTHER" id="PTHR38457">
    <property type="entry name" value="REGULATOR ABRB-RELATED"/>
    <property type="match status" value="1"/>
</dbReference>
<dbReference type="Proteomes" id="UP000441585">
    <property type="component" value="Unassembled WGS sequence"/>
</dbReference>
<evidence type="ECO:0000313" key="2">
    <source>
        <dbReference type="EMBL" id="MRX53036.1"/>
    </source>
</evidence>
<dbReference type="RefSeq" id="WP_154318033.1">
    <property type="nucleotide sequence ID" value="NZ_CAJFZX010000007.1"/>
</dbReference>
<dbReference type="Pfam" id="PF05145">
    <property type="entry name" value="AbrB"/>
    <property type="match status" value="1"/>
</dbReference>
<proteinExistence type="predicted"/>
<dbReference type="PIRSF" id="PIRSF038991">
    <property type="entry name" value="Protein_AbrB"/>
    <property type="match status" value="1"/>
</dbReference>
<feature type="transmembrane region" description="Helical" evidence="1">
    <location>
        <begin position="339"/>
        <end position="359"/>
    </location>
</feature>
<organism evidence="2 3">
    <name type="scientific">Metabacillus idriensis</name>
    <dbReference type="NCBI Taxonomy" id="324768"/>
    <lineage>
        <taxon>Bacteria</taxon>
        <taxon>Bacillati</taxon>
        <taxon>Bacillota</taxon>
        <taxon>Bacilli</taxon>
        <taxon>Bacillales</taxon>
        <taxon>Bacillaceae</taxon>
        <taxon>Metabacillus</taxon>
    </lineage>
</organism>
<dbReference type="AlphaFoldDB" id="A0A6I2M831"/>
<dbReference type="GO" id="GO:0010468">
    <property type="term" value="P:regulation of gene expression"/>
    <property type="evidence" value="ECO:0007669"/>
    <property type="project" value="InterPro"/>
</dbReference>
<keyword evidence="1" id="KW-1133">Transmembrane helix</keyword>
<dbReference type="NCBIfam" id="TIGR03082">
    <property type="entry name" value="Gneg_AbrB_dup"/>
    <property type="match status" value="2"/>
</dbReference>
<reference evidence="2 3" key="1">
    <citation type="submission" date="2019-11" db="EMBL/GenBank/DDBJ databases">
        <title>Bacillus idriensis genome.</title>
        <authorList>
            <person name="Konopka E.N."/>
            <person name="Newman J.D."/>
        </authorList>
    </citation>
    <scope>NUCLEOTIDE SEQUENCE [LARGE SCALE GENOMIC DNA]</scope>
    <source>
        <strain evidence="2 3">DSM 19097</strain>
    </source>
</reference>
<dbReference type="EMBL" id="WKKF01000001">
    <property type="protein sequence ID" value="MRX53036.1"/>
    <property type="molecule type" value="Genomic_DNA"/>
</dbReference>
<accession>A0A6I2M831</accession>
<evidence type="ECO:0000313" key="3">
    <source>
        <dbReference type="Proteomes" id="UP000441585"/>
    </source>
</evidence>
<sequence length="372" mass="40666">MKENSEFLQFVFFMAVCGACGFLFSLTGIPVGWMIGTLLSAAFLTITSPKWLKMPHTGIPNHWLLIGQGILGIELGMKLNDSVFTIFKENWLIVTMMLFLSILFALLSGLILWKYSRLDMLTSFFASAPGGLSAMPSMAEEAGANTGMVSIIQTMRIFIVVLSIPLLLFMWIGSPVQDTVSPAVYSFNFEDLAGTAVFLLAAWLGSYTFKLLKFPAPWLIGVMISVGLVKSISSAAGYDFSAWWPHEFIILSQLLIGASIGSRFHKRMFIGLKETLFISFLSTTGLVLAMFFCAYLVSAATDLPFITSVLAFAPGGIAEMTTAAIVFHADSAFVAAVQVLRIVAVCMILPPFFKFLHVLECKKKKQSQASAS</sequence>